<gene>
    <name evidence="3" type="ORF">C1SCF055_LOCUS39888</name>
</gene>
<dbReference type="InterPro" id="IPR042092">
    <property type="entry name" value="PsdUridine_s_RsuA/RluB/E/F_cat"/>
</dbReference>
<dbReference type="Gene3D" id="3.30.70.580">
    <property type="entry name" value="Pseudouridine synthase I, catalytic domain, N-terminal subdomain"/>
    <property type="match status" value="1"/>
</dbReference>
<dbReference type="InterPro" id="IPR020094">
    <property type="entry name" value="TruA/RsuA/RluB/E/F_N"/>
</dbReference>
<evidence type="ECO:0000313" key="3">
    <source>
        <dbReference type="EMBL" id="CAI4015034.1"/>
    </source>
</evidence>
<dbReference type="InterPro" id="IPR020103">
    <property type="entry name" value="PsdUridine_synth_cat_dom_sf"/>
</dbReference>
<protein>
    <submittedName>
        <fullName evidence="3">Uncharacterized protein</fullName>
    </submittedName>
</protein>
<evidence type="ECO:0000256" key="2">
    <source>
        <dbReference type="SAM" id="MobiDB-lite"/>
    </source>
</evidence>
<dbReference type="EMBL" id="CAMXCT010006511">
    <property type="protein sequence ID" value="CAI4015034.1"/>
    <property type="molecule type" value="Genomic_DNA"/>
</dbReference>
<dbReference type="AlphaFoldDB" id="A0A9P1DT31"/>
<reference evidence="4" key="2">
    <citation type="submission" date="2024-04" db="EMBL/GenBank/DDBJ databases">
        <authorList>
            <person name="Chen Y."/>
            <person name="Shah S."/>
            <person name="Dougan E. K."/>
            <person name="Thang M."/>
            <person name="Chan C."/>
        </authorList>
    </citation>
    <scope>NUCLEOTIDE SEQUENCE [LARGE SCALE GENOMIC DNA]</scope>
</reference>
<dbReference type="GO" id="GO:0003723">
    <property type="term" value="F:RNA binding"/>
    <property type="evidence" value="ECO:0007669"/>
    <property type="project" value="InterPro"/>
</dbReference>
<feature type="region of interest" description="Disordered" evidence="2">
    <location>
        <begin position="206"/>
        <end position="226"/>
    </location>
</feature>
<keyword evidence="5" id="KW-1185">Reference proteome</keyword>
<dbReference type="GO" id="GO:0009982">
    <property type="term" value="F:pseudouridine synthase activity"/>
    <property type="evidence" value="ECO:0007669"/>
    <property type="project" value="InterPro"/>
</dbReference>
<organism evidence="3">
    <name type="scientific">Cladocopium goreaui</name>
    <dbReference type="NCBI Taxonomy" id="2562237"/>
    <lineage>
        <taxon>Eukaryota</taxon>
        <taxon>Sar</taxon>
        <taxon>Alveolata</taxon>
        <taxon>Dinophyceae</taxon>
        <taxon>Suessiales</taxon>
        <taxon>Symbiodiniaceae</taxon>
        <taxon>Cladocopium</taxon>
    </lineage>
</organism>
<sequence>MKRRDYRLPLLVKYYKPKGLVTSMRHLNKKKGMEDLRSVVSFAGDEFELDLYHPIGQLAADASGLFLWSRSGLITRQLEDVRRGVVTVMEVEVWGTVNTPVLQEALARGVTLGVTGFEKTYSARVQEAYLVPDSPLQELRSRVIVCCVDGRAKIPAMLERCGYKVAAVKRVQVGGFSLGDMREGQLKAASPQEEAWACQLAGLPASEYPEGFLPEGTPRRQRRRKR</sequence>
<proteinExistence type="predicted"/>
<reference evidence="3" key="1">
    <citation type="submission" date="2022-10" db="EMBL/GenBank/DDBJ databases">
        <authorList>
            <person name="Chen Y."/>
            <person name="Dougan E. K."/>
            <person name="Chan C."/>
            <person name="Rhodes N."/>
            <person name="Thang M."/>
        </authorList>
    </citation>
    <scope>NUCLEOTIDE SEQUENCE</scope>
</reference>
<dbReference type="EMBL" id="CAMXCT030006511">
    <property type="protein sequence ID" value="CAL4802346.1"/>
    <property type="molecule type" value="Genomic_DNA"/>
</dbReference>
<dbReference type="EMBL" id="CAMXCT020006511">
    <property type="protein sequence ID" value="CAL1168409.1"/>
    <property type="molecule type" value="Genomic_DNA"/>
</dbReference>
<accession>A0A9P1DT31</accession>
<evidence type="ECO:0000313" key="5">
    <source>
        <dbReference type="Proteomes" id="UP001152797"/>
    </source>
</evidence>
<evidence type="ECO:0000256" key="1">
    <source>
        <dbReference type="ARBA" id="ARBA00023235"/>
    </source>
</evidence>
<keyword evidence="1" id="KW-0413">Isomerase</keyword>
<comment type="caution">
    <text evidence="3">The sequence shown here is derived from an EMBL/GenBank/DDBJ whole genome shotgun (WGS) entry which is preliminary data.</text>
</comment>
<dbReference type="OrthoDB" id="440619at2759"/>
<dbReference type="Gene3D" id="3.30.70.1560">
    <property type="entry name" value="Alpha-L RNA-binding motif"/>
    <property type="match status" value="1"/>
</dbReference>
<dbReference type="GO" id="GO:0001522">
    <property type="term" value="P:pseudouridine synthesis"/>
    <property type="evidence" value="ECO:0007669"/>
    <property type="project" value="InterPro"/>
</dbReference>
<dbReference type="SUPFAM" id="SSF55120">
    <property type="entry name" value="Pseudouridine synthase"/>
    <property type="match status" value="1"/>
</dbReference>
<name>A0A9P1DT31_9DINO</name>
<evidence type="ECO:0000313" key="4">
    <source>
        <dbReference type="EMBL" id="CAL1168409.1"/>
    </source>
</evidence>
<dbReference type="Proteomes" id="UP001152797">
    <property type="component" value="Unassembled WGS sequence"/>
</dbReference>